<name>A0A4P9WD62_9FUNG</name>
<dbReference type="EMBL" id="KZ996798">
    <property type="protein sequence ID" value="RKO88316.1"/>
    <property type="molecule type" value="Genomic_DNA"/>
</dbReference>
<sequence>MVAPLCSFLTSDYLCWANEGHQGSTGNLGTASYSVTYLSGVGPGASSGIGATGGVGGCGPGVSRTTAAPGPGSTAQPTLTPIDLAIINAAFAPKLDNVKINLAQWTASTNFNAPIENLQKENRLGKAKVVEKYHGSRPKHQSSSKLRLRPNLVFGVGGELGHPSSNFGCFLEVDRMGLGHDVGDLGVHHTMRLGVFNIGPSFVRSILGSVSRGSRGRIRGRRGPLVAYCLRYQLTNMLFLSPEGAPCSTHNLACTVSSTSDSATRTSGTASRTSVSASSTEGTASSTLSAASTAGSPSLTSGTASQTHLSIDVAMDLVMTACGCPVSLTLGSLLLTSSRPHYHSIYASLH</sequence>
<reference evidence="3" key="1">
    <citation type="journal article" date="2018" name="Nat. Microbiol.">
        <title>Leveraging single-cell genomics to expand the fungal tree of life.</title>
        <authorList>
            <person name="Ahrendt S.R."/>
            <person name="Quandt C.A."/>
            <person name="Ciobanu D."/>
            <person name="Clum A."/>
            <person name="Salamov A."/>
            <person name="Andreopoulos B."/>
            <person name="Cheng J.F."/>
            <person name="Woyke T."/>
            <person name="Pelin A."/>
            <person name="Henrissat B."/>
            <person name="Reynolds N.K."/>
            <person name="Benny G.L."/>
            <person name="Smith M.E."/>
            <person name="James T.Y."/>
            <person name="Grigoriev I.V."/>
        </authorList>
    </citation>
    <scope>NUCLEOTIDE SEQUENCE [LARGE SCALE GENOMIC DNA]</scope>
</reference>
<dbReference type="Proteomes" id="UP000269721">
    <property type="component" value="Unassembled WGS sequence"/>
</dbReference>
<evidence type="ECO:0000256" key="1">
    <source>
        <dbReference type="SAM" id="MobiDB-lite"/>
    </source>
</evidence>
<dbReference type="AlphaFoldDB" id="A0A4P9WD62"/>
<gene>
    <name evidence="2" type="ORF">BDK51DRAFT_40356</name>
</gene>
<evidence type="ECO:0000313" key="3">
    <source>
        <dbReference type="Proteomes" id="UP000269721"/>
    </source>
</evidence>
<proteinExistence type="predicted"/>
<keyword evidence="3" id="KW-1185">Reference proteome</keyword>
<organism evidence="2 3">
    <name type="scientific">Blyttiomyces helicus</name>
    <dbReference type="NCBI Taxonomy" id="388810"/>
    <lineage>
        <taxon>Eukaryota</taxon>
        <taxon>Fungi</taxon>
        <taxon>Fungi incertae sedis</taxon>
        <taxon>Chytridiomycota</taxon>
        <taxon>Chytridiomycota incertae sedis</taxon>
        <taxon>Chytridiomycetes</taxon>
        <taxon>Chytridiomycetes incertae sedis</taxon>
        <taxon>Blyttiomyces</taxon>
    </lineage>
</organism>
<evidence type="ECO:0000313" key="2">
    <source>
        <dbReference type="EMBL" id="RKO88316.1"/>
    </source>
</evidence>
<accession>A0A4P9WD62</accession>
<protein>
    <submittedName>
        <fullName evidence="2">Uncharacterized protein</fullName>
    </submittedName>
</protein>
<feature type="region of interest" description="Disordered" evidence="1">
    <location>
        <begin position="258"/>
        <end position="300"/>
    </location>
</feature>